<protein>
    <submittedName>
        <fullName evidence="1">Uncharacterized protein</fullName>
    </submittedName>
</protein>
<evidence type="ECO:0000313" key="1">
    <source>
        <dbReference type="EMBL" id="VAW25531.1"/>
    </source>
</evidence>
<dbReference type="AlphaFoldDB" id="A0A3B0U3F6"/>
<organism evidence="1">
    <name type="scientific">hydrothermal vent metagenome</name>
    <dbReference type="NCBI Taxonomy" id="652676"/>
    <lineage>
        <taxon>unclassified sequences</taxon>
        <taxon>metagenomes</taxon>
        <taxon>ecological metagenomes</taxon>
    </lineage>
</organism>
<reference evidence="1" key="1">
    <citation type="submission" date="2018-06" db="EMBL/GenBank/DDBJ databases">
        <authorList>
            <person name="Zhirakovskaya E."/>
        </authorList>
    </citation>
    <scope>NUCLEOTIDE SEQUENCE</scope>
</reference>
<name>A0A3B0U3F6_9ZZZZ</name>
<gene>
    <name evidence="1" type="ORF">MNBD_BACTEROID04-766</name>
</gene>
<sequence>MDKSTLKLYTILNESLFCGKQEKGFYPYKIYSNRGIKNTKPNNGYNSLLGLVKVRQTFCIFNLISYPKILADLSQRNHNPKPLPNMAKFRFLGEKFFKIIIKTIRKISD</sequence>
<dbReference type="EMBL" id="UOER01000437">
    <property type="protein sequence ID" value="VAW25531.1"/>
    <property type="molecule type" value="Genomic_DNA"/>
</dbReference>
<accession>A0A3B0U3F6</accession>
<proteinExistence type="predicted"/>